<dbReference type="GO" id="GO:0031956">
    <property type="term" value="F:medium-chain fatty acid-CoA ligase activity"/>
    <property type="evidence" value="ECO:0007669"/>
    <property type="project" value="TreeGrafter"/>
</dbReference>
<gene>
    <name evidence="3" type="ORF">DERYTH_LOCUS25150</name>
</gene>
<dbReference type="InterPro" id="IPR042099">
    <property type="entry name" value="ANL_N_sf"/>
</dbReference>
<accession>A0A9N9K368</accession>
<reference evidence="3" key="1">
    <citation type="submission" date="2021-06" db="EMBL/GenBank/DDBJ databases">
        <authorList>
            <person name="Kallberg Y."/>
            <person name="Tangrot J."/>
            <person name="Rosling A."/>
        </authorList>
    </citation>
    <scope>NUCLEOTIDE SEQUENCE</scope>
    <source>
        <strain evidence="3">MA453B</strain>
    </source>
</reference>
<organism evidence="3 4">
    <name type="scientific">Dentiscutata erythropus</name>
    <dbReference type="NCBI Taxonomy" id="1348616"/>
    <lineage>
        <taxon>Eukaryota</taxon>
        <taxon>Fungi</taxon>
        <taxon>Fungi incertae sedis</taxon>
        <taxon>Mucoromycota</taxon>
        <taxon>Glomeromycotina</taxon>
        <taxon>Glomeromycetes</taxon>
        <taxon>Diversisporales</taxon>
        <taxon>Gigasporaceae</taxon>
        <taxon>Dentiscutata</taxon>
    </lineage>
</organism>
<proteinExistence type="inferred from homology"/>
<dbReference type="Pfam" id="PF23562">
    <property type="entry name" value="AMP-binding_C_3"/>
    <property type="match status" value="1"/>
</dbReference>
<evidence type="ECO:0000313" key="3">
    <source>
        <dbReference type="EMBL" id="CAG8809724.1"/>
    </source>
</evidence>
<dbReference type="GO" id="GO:0006631">
    <property type="term" value="P:fatty acid metabolic process"/>
    <property type="evidence" value="ECO:0007669"/>
    <property type="project" value="TreeGrafter"/>
</dbReference>
<dbReference type="SUPFAM" id="SSF56801">
    <property type="entry name" value="Acetyl-CoA synthetase-like"/>
    <property type="match status" value="1"/>
</dbReference>
<dbReference type="Pfam" id="PF00501">
    <property type="entry name" value="AMP-binding"/>
    <property type="match status" value="1"/>
</dbReference>
<name>A0A9N9K368_9GLOM</name>
<sequence>VIGYLSQSGPEYLYNVMALWKLGFIILFLSPRNSNSNLVRLLQEAKSHILIYDPQFLKISKDVQNEINYQYSENSGSTSFPKLVPVSSRYFLIMSSIDKSDDIILSIPPLFHIFGSIIALRTILHPGSVYVFPIVSGPIPLVNEVLNSLNQSKASILYTLPSILEQIHKNYQDEIKTLSNLRSVYYGGAALLPNVGEQLIQFGVKIQNTYGSSEIGTAMNSLKDSSSSNISNIPWNAMRFLIPESDMRLIERNDILDGAKELIIKKGTSTLANINGNTENGDYRVGDLFIETPKGSGYYLLLGRVDDTIVHTTGEKTNPVPIENTILLNQFIKHVVVIGHNRPLNCLLIELDFESIRKTPFFEITKSIFDSIHHANNDCPSHSRIFDEMVYILPFEGKLLSRTLKNNIQ</sequence>
<feature type="non-terminal residue" evidence="3">
    <location>
        <position position="1"/>
    </location>
</feature>
<dbReference type="PANTHER" id="PTHR43201:SF8">
    <property type="entry name" value="ACYL-COA SYNTHETASE FAMILY MEMBER 3"/>
    <property type="match status" value="1"/>
</dbReference>
<dbReference type="AlphaFoldDB" id="A0A9N9K368"/>
<dbReference type="PANTHER" id="PTHR43201">
    <property type="entry name" value="ACYL-COA SYNTHETASE"/>
    <property type="match status" value="1"/>
</dbReference>
<keyword evidence="4" id="KW-1185">Reference proteome</keyword>
<comment type="similarity">
    <text evidence="1">Belongs to the ATP-dependent AMP-binding enzyme family.</text>
</comment>
<evidence type="ECO:0000259" key="2">
    <source>
        <dbReference type="Pfam" id="PF00501"/>
    </source>
</evidence>
<protein>
    <submittedName>
        <fullName evidence="3">22275_t:CDS:1</fullName>
    </submittedName>
</protein>
<evidence type="ECO:0000313" key="4">
    <source>
        <dbReference type="Proteomes" id="UP000789405"/>
    </source>
</evidence>
<dbReference type="InterPro" id="IPR000873">
    <property type="entry name" value="AMP-dep_synth/lig_dom"/>
</dbReference>
<evidence type="ECO:0000256" key="1">
    <source>
        <dbReference type="ARBA" id="ARBA00006432"/>
    </source>
</evidence>
<dbReference type="Proteomes" id="UP000789405">
    <property type="component" value="Unassembled WGS sequence"/>
</dbReference>
<comment type="caution">
    <text evidence="3">The sequence shown here is derived from an EMBL/GenBank/DDBJ whole genome shotgun (WGS) entry which is preliminary data.</text>
</comment>
<dbReference type="OrthoDB" id="2305100at2759"/>
<feature type="non-terminal residue" evidence="3">
    <location>
        <position position="409"/>
    </location>
</feature>
<feature type="domain" description="AMP-dependent synthetase/ligase" evidence="2">
    <location>
        <begin position="75"/>
        <end position="221"/>
    </location>
</feature>
<dbReference type="Gene3D" id="3.40.50.12780">
    <property type="entry name" value="N-terminal domain of ligase-like"/>
    <property type="match status" value="2"/>
</dbReference>
<dbReference type="EMBL" id="CAJVPY010045451">
    <property type="protein sequence ID" value="CAG8809724.1"/>
    <property type="molecule type" value="Genomic_DNA"/>
</dbReference>